<keyword evidence="2" id="KW-0472">Membrane</keyword>
<protein>
    <submittedName>
        <fullName evidence="3">Uncharacterized protein</fullName>
    </submittedName>
</protein>
<sequence>MHRVPHRAARRPRRDARGLTRAGEVPGATRGPEGANAVEAFLVTMGACLVLIVLVRGVPGLQTVELWNRGLRR</sequence>
<keyword evidence="2" id="KW-1133">Transmembrane helix</keyword>
<evidence type="ECO:0000313" key="3">
    <source>
        <dbReference type="EMBL" id="GAA4405353.1"/>
    </source>
</evidence>
<accession>A0ABP8KEH4</accession>
<comment type="caution">
    <text evidence="3">The sequence shown here is derived from an EMBL/GenBank/DDBJ whole genome shotgun (WGS) entry which is preliminary data.</text>
</comment>
<name>A0ABP8KEH4_9MICO</name>
<keyword evidence="2" id="KW-0812">Transmembrane</keyword>
<proteinExistence type="predicted"/>
<dbReference type="EMBL" id="BAABGM010000012">
    <property type="protein sequence ID" value="GAA4405353.1"/>
    <property type="molecule type" value="Genomic_DNA"/>
</dbReference>
<organism evidence="3 4">
    <name type="scientific">Fodinibacter luteus</name>
    <dbReference type="NCBI Taxonomy" id="552064"/>
    <lineage>
        <taxon>Bacteria</taxon>
        <taxon>Bacillati</taxon>
        <taxon>Actinomycetota</taxon>
        <taxon>Actinomycetes</taxon>
        <taxon>Micrococcales</taxon>
        <taxon>Intrasporangiaceae</taxon>
        <taxon>Fodinibacter (ex Wang et al. 2009)</taxon>
    </lineage>
</organism>
<evidence type="ECO:0000256" key="1">
    <source>
        <dbReference type="SAM" id="MobiDB-lite"/>
    </source>
</evidence>
<evidence type="ECO:0000256" key="2">
    <source>
        <dbReference type="SAM" id="Phobius"/>
    </source>
</evidence>
<reference evidence="4" key="1">
    <citation type="journal article" date="2019" name="Int. J. Syst. Evol. Microbiol.">
        <title>The Global Catalogue of Microorganisms (GCM) 10K type strain sequencing project: providing services to taxonomists for standard genome sequencing and annotation.</title>
        <authorList>
            <consortium name="The Broad Institute Genomics Platform"/>
            <consortium name="The Broad Institute Genome Sequencing Center for Infectious Disease"/>
            <person name="Wu L."/>
            <person name="Ma J."/>
        </authorList>
    </citation>
    <scope>NUCLEOTIDE SEQUENCE [LARGE SCALE GENOMIC DNA]</scope>
    <source>
        <strain evidence="4">JCM 17809</strain>
    </source>
</reference>
<gene>
    <name evidence="3" type="ORF">GCM10023168_18970</name>
</gene>
<feature type="region of interest" description="Disordered" evidence="1">
    <location>
        <begin position="1"/>
        <end position="33"/>
    </location>
</feature>
<dbReference type="Proteomes" id="UP001500945">
    <property type="component" value="Unassembled WGS sequence"/>
</dbReference>
<evidence type="ECO:0000313" key="4">
    <source>
        <dbReference type="Proteomes" id="UP001500945"/>
    </source>
</evidence>
<keyword evidence="4" id="KW-1185">Reference proteome</keyword>
<feature type="compositionally biased region" description="Basic residues" evidence="1">
    <location>
        <begin position="1"/>
        <end position="14"/>
    </location>
</feature>
<feature type="transmembrane region" description="Helical" evidence="2">
    <location>
        <begin position="40"/>
        <end position="58"/>
    </location>
</feature>